<feature type="compositionally biased region" description="Gly residues" evidence="1">
    <location>
        <begin position="150"/>
        <end position="171"/>
    </location>
</feature>
<dbReference type="AlphaFoldDB" id="A0A919MAW3"/>
<proteinExistence type="predicted"/>
<organism evidence="3 4">
    <name type="scientific">Actinoplanes cyaneus</name>
    <dbReference type="NCBI Taxonomy" id="52696"/>
    <lineage>
        <taxon>Bacteria</taxon>
        <taxon>Bacillati</taxon>
        <taxon>Actinomycetota</taxon>
        <taxon>Actinomycetes</taxon>
        <taxon>Micromonosporales</taxon>
        <taxon>Micromonosporaceae</taxon>
        <taxon>Actinoplanes</taxon>
    </lineage>
</organism>
<keyword evidence="4" id="KW-1185">Reference proteome</keyword>
<accession>A0A919MAW3</accession>
<feature type="signal peptide" evidence="2">
    <location>
        <begin position="1"/>
        <end position="29"/>
    </location>
</feature>
<keyword evidence="2" id="KW-0732">Signal</keyword>
<feature type="compositionally biased region" description="Gly residues" evidence="1">
    <location>
        <begin position="205"/>
        <end position="214"/>
    </location>
</feature>
<evidence type="ECO:0000256" key="1">
    <source>
        <dbReference type="SAM" id="MobiDB-lite"/>
    </source>
</evidence>
<feature type="chain" id="PRO_5037642684" evidence="2">
    <location>
        <begin position="30"/>
        <end position="214"/>
    </location>
</feature>
<reference evidence="3" key="1">
    <citation type="submission" date="2021-01" db="EMBL/GenBank/DDBJ databases">
        <title>Whole genome shotgun sequence of Actinoplanes cyaneus NBRC 14990.</title>
        <authorList>
            <person name="Komaki H."/>
            <person name="Tamura T."/>
        </authorList>
    </citation>
    <scope>NUCLEOTIDE SEQUENCE</scope>
    <source>
        <strain evidence="3">NBRC 14990</strain>
    </source>
</reference>
<protein>
    <submittedName>
        <fullName evidence="3">Uncharacterized protein</fullName>
    </submittedName>
</protein>
<evidence type="ECO:0000256" key="2">
    <source>
        <dbReference type="SAM" id="SignalP"/>
    </source>
</evidence>
<feature type="compositionally biased region" description="Gly residues" evidence="1">
    <location>
        <begin position="180"/>
        <end position="198"/>
    </location>
</feature>
<evidence type="ECO:0000313" key="4">
    <source>
        <dbReference type="Proteomes" id="UP000619479"/>
    </source>
</evidence>
<feature type="region of interest" description="Disordered" evidence="1">
    <location>
        <begin position="143"/>
        <end position="214"/>
    </location>
</feature>
<gene>
    <name evidence="3" type="ORF">Acy02nite_23570</name>
</gene>
<evidence type="ECO:0000313" key="3">
    <source>
        <dbReference type="EMBL" id="GID64476.1"/>
    </source>
</evidence>
<comment type="caution">
    <text evidence="3">The sequence shown here is derived from an EMBL/GenBank/DDBJ whole genome shotgun (WGS) entry which is preliminary data.</text>
</comment>
<name>A0A919MAW3_9ACTN</name>
<dbReference type="Proteomes" id="UP000619479">
    <property type="component" value="Unassembled WGS sequence"/>
</dbReference>
<sequence>MHVSRRIGATVALVTAAAGLVTAASPALAAPRGPQPVTTWLKPVRAGVPTWIDIAWRTDRPVCDAQVQVRGEHVRIQYPGNRRTANFLKGSVLTPRRAEITRVRVTPDNGPGGTAKLWATMSYNDCGLRAPTQMRTVTLTLPVVRTTPPGGHGGPGGPGAGHPGGPTGPGAPGHNPPPQQGGGAHPGGSQPGSPGGHQQGDHGHGGPGQGGGHH</sequence>
<dbReference type="EMBL" id="BOMH01000017">
    <property type="protein sequence ID" value="GID64476.1"/>
    <property type="molecule type" value="Genomic_DNA"/>
</dbReference>